<evidence type="ECO:0000313" key="3">
    <source>
        <dbReference type="Proteomes" id="UP001189429"/>
    </source>
</evidence>
<feature type="compositionally biased region" description="Low complexity" evidence="1">
    <location>
        <begin position="574"/>
        <end position="593"/>
    </location>
</feature>
<organism evidence="2 3">
    <name type="scientific">Prorocentrum cordatum</name>
    <dbReference type="NCBI Taxonomy" id="2364126"/>
    <lineage>
        <taxon>Eukaryota</taxon>
        <taxon>Sar</taxon>
        <taxon>Alveolata</taxon>
        <taxon>Dinophyceae</taxon>
        <taxon>Prorocentrales</taxon>
        <taxon>Prorocentraceae</taxon>
        <taxon>Prorocentrum</taxon>
    </lineage>
</organism>
<keyword evidence="3" id="KW-1185">Reference proteome</keyword>
<feature type="region of interest" description="Disordered" evidence="1">
    <location>
        <begin position="571"/>
        <end position="593"/>
    </location>
</feature>
<comment type="caution">
    <text evidence="2">The sequence shown here is derived from an EMBL/GenBank/DDBJ whole genome shotgun (WGS) entry which is preliminary data.</text>
</comment>
<dbReference type="EMBL" id="CAUYUJ010017538">
    <property type="protein sequence ID" value="CAK0875645.1"/>
    <property type="molecule type" value="Genomic_DNA"/>
</dbReference>
<proteinExistence type="predicted"/>
<reference evidence="2" key="1">
    <citation type="submission" date="2023-10" db="EMBL/GenBank/DDBJ databases">
        <authorList>
            <person name="Chen Y."/>
            <person name="Shah S."/>
            <person name="Dougan E. K."/>
            <person name="Thang M."/>
            <person name="Chan C."/>
        </authorList>
    </citation>
    <scope>NUCLEOTIDE SEQUENCE [LARGE SCALE GENOMIC DNA]</scope>
</reference>
<name>A0ABN9VRH1_9DINO</name>
<gene>
    <name evidence="2" type="ORF">PCOR1329_LOCUS60261</name>
</gene>
<accession>A0ABN9VRH1</accession>
<protein>
    <submittedName>
        <fullName evidence="2">Uncharacterized protein</fullName>
    </submittedName>
</protein>
<evidence type="ECO:0000256" key="1">
    <source>
        <dbReference type="SAM" id="MobiDB-lite"/>
    </source>
</evidence>
<evidence type="ECO:0000313" key="2">
    <source>
        <dbReference type="EMBL" id="CAK0875645.1"/>
    </source>
</evidence>
<dbReference type="Proteomes" id="UP001189429">
    <property type="component" value="Unassembled WGS sequence"/>
</dbReference>
<sequence length="893" mass="98529">MGSTAYMLAFMLSFMDAKLGRRTKENCAEHFRHFADIGSVTPPVLGLCGENLPACCHGGGQCRHVQHVVQQLKATRGNDNWKDVSAFFQVARSKRYEDCLAVETWRYQVFWQLVELIDACADVGGRPAGQRGAPLLEGRGRCRRLTGVWLNSTGPCLGVLKGSHGKELGDAPRCAHDLRRDAIQLGKYHAHQVYRLGDATHITLCMDCSDKAGKDMLSLLAYEPVSKELFWMVPQVMPALKTTVRGLKGRLAVRRTALQERVAARLRSLKEAAEIEKVKGKRKSGTLTRRAAYHMGRALGWLDSLMHAGSSLAKFHNRSQCVPVLKASEQRYTKPSKTPSPCDLPDGVSWRRSCVWDRETKRARFDVPVGETARSQPCLTIVADEGPKDAPLYHWLSAHGFRFVWLMDPLHRCPNDMRMAAIHSDNWNMILDTSAALNFDAGPFKSSQNFNRAVEAVKEYAVTAFTDEDLLMSYFEDMCKLSGDVPVDFGTLEHVQRVIDRLPFEACFARMDERVKWSRWGSHQRCMREFKPHRLLNRFVLDVVDILCSSTGAAAGHETVSWLPCARPGESKTAVSGSPSPGQAAAPSFSAAPSSSSSPAAAPVAAGLAEGALTASPETAGDAAGPPRRFERPSGLEEVREVLGHAETWVKADIWTTFAETVYKAAAAEYSGFLNDEEHVLKYYVAYAAWWRILGQDWEDVGIFANHEHSIPGRVDGVFRVSAREGVGHGRQLRAAEARDLEGAARLVHRLPNCPVAQPDSSELRGPAAWKVRCSAELCARGCQRCVGLVRYRLGCYSDFRGKAPRLQRIRGAVAGGAPVRVGRCSGRLVLAQRIWVPDRDAQGAGDCAIHVSLGSTIGNEKGWQYLGRRLEEAPNKRLGVQACWMVLATSNV</sequence>